<accession>A0A1J7JDT9</accession>
<dbReference type="Proteomes" id="UP000182658">
    <property type="component" value="Unassembled WGS sequence"/>
</dbReference>
<sequence length="229" mass="24789">MPYKKLDGPPPPEVKQLHNRRARDNQRSSRARRKELIDELQQRLAVHERRGVQATLEMQQAARRVAQENERLRALLMRKGVTKDEVEEWLHGSPEAAVDWRRPVGRPPPTPAPSSTWYPPGPLSASSFTSADSVPRSGRSFAPPDEGHTSVSPASLVGSGEPTATSLAERVATCCTSGTETSCEVAAAILANMQGHGDPSRARAALGCTGPSDCTVKNTRVLELLDEVG</sequence>
<evidence type="ECO:0000313" key="2">
    <source>
        <dbReference type="EMBL" id="OIW25738.1"/>
    </source>
</evidence>
<evidence type="ECO:0008006" key="4">
    <source>
        <dbReference type="Google" id="ProtNLM"/>
    </source>
</evidence>
<dbReference type="STRING" id="1408157.A0A1J7JDT9"/>
<dbReference type="InParanoid" id="A0A1J7JDT9"/>
<name>A0A1J7JDT9_9PEZI</name>
<gene>
    <name evidence="2" type="ORF">CONLIGDRAFT_708505</name>
</gene>
<dbReference type="CDD" id="cd14688">
    <property type="entry name" value="bZIP_YAP"/>
    <property type="match status" value="1"/>
</dbReference>
<protein>
    <recommendedName>
        <fullName evidence="4">BZIP domain-containing protein</fullName>
    </recommendedName>
</protein>
<proteinExistence type="predicted"/>
<dbReference type="EMBL" id="KV875101">
    <property type="protein sequence ID" value="OIW25738.1"/>
    <property type="molecule type" value="Genomic_DNA"/>
</dbReference>
<organism evidence="2 3">
    <name type="scientific">Coniochaeta ligniaria NRRL 30616</name>
    <dbReference type="NCBI Taxonomy" id="1408157"/>
    <lineage>
        <taxon>Eukaryota</taxon>
        <taxon>Fungi</taxon>
        <taxon>Dikarya</taxon>
        <taxon>Ascomycota</taxon>
        <taxon>Pezizomycotina</taxon>
        <taxon>Sordariomycetes</taxon>
        <taxon>Sordariomycetidae</taxon>
        <taxon>Coniochaetales</taxon>
        <taxon>Coniochaetaceae</taxon>
        <taxon>Coniochaeta</taxon>
    </lineage>
</organism>
<dbReference type="AlphaFoldDB" id="A0A1J7JDT9"/>
<dbReference type="OrthoDB" id="4505928at2759"/>
<reference evidence="2 3" key="1">
    <citation type="submission" date="2016-10" db="EMBL/GenBank/DDBJ databases">
        <title>Draft genome sequence of Coniochaeta ligniaria NRRL30616, a lignocellulolytic fungus for bioabatement of inhibitors in plant biomass hydrolysates.</title>
        <authorList>
            <consortium name="DOE Joint Genome Institute"/>
            <person name="Jimenez D.J."/>
            <person name="Hector R.E."/>
            <person name="Riley R."/>
            <person name="Sun H."/>
            <person name="Grigoriev I.V."/>
            <person name="Van Elsas J.D."/>
            <person name="Nichols N.N."/>
        </authorList>
    </citation>
    <scope>NUCLEOTIDE SEQUENCE [LARGE SCALE GENOMIC DNA]</scope>
    <source>
        <strain evidence="2 3">NRRL 30616</strain>
    </source>
</reference>
<evidence type="ECO:0000256" key="1">
    <source>
        <dbReference type="SAM" id="MobiDB-lite"/>
    </source>
</evidence>
<feature type="region of interest" description="Disordered" evidence="1">
    <location>
        <begin position="1"/>
        <end position="33"/>
    </location>
</feature>
<dbReference type="PANTHER" id="PTHR42070">
    <property type="entry name" value="FILAMENT ASSOCIATED PROTEIN, PUTATIVE (AFU_ORTHOLOGUE AFUA_8G06630)-RELATED"/>
    <property type="match status" value="1"/>
</dbReference>
<dbReference type="PANTHER" id="PTHR42070:SF1">
    <property type="entry name" value="FILAMENT ASSOCIATED PROTEIN, PUTATIVE (AFU_ORTHOLOGUE AFUA_8G06630)-RELATED"/>
    <property type="match status" value="1"/>
</dbReference>
<feature type="region of interest" description="Disordered" evidence="1">
    <location>
        <begin position="99"/>
        <end position="163"/>
    </location>
</feature>
<keyword evidence="3" id="KW-1185">Reference proteome</keyword>
<evidence type="ECO:0000313" key="3">
    <source>
        <dbReference type="Proteomes" id="UP000182658"/>
    </source>
</evidence>